<dbReference type="PANTHER" id="PTHR11530:SF11">
    <property type="entry name" value="D-ASPARTATE OXIDASE"/>
    <property type="match status" value="1"/>
</dbReference>
<dbReference type="EMBL" id="BDGX01000001">
    <property type="protein sequence ID" value="GAV46955.1"/>
    <property type="molecule type" value="Genomic_DNA"/>
</dbReference>
<name>A0A1Q2ZU75_ZYGRO</name>
<dbReference type="AlphaFoldDB" id="A0A1Q2ZU75"/>
<proteinExistence type="inferred from homology"/>
<keyword evidence="3" id="KW-0285">Flavoprotein</keyword>
<feature type="binding site" evidence="6">
    <location>
        <begin position="47"/>
        <end position="48"/>
    </location>
    <ligand>
        <name>FAD</name>
        <dbReference type="ChEBI" id="CHEBI:57692"/>
    </ligand>
</feature>
<dbReference type="Proteomes" id="UP000187013">
    <property type="component" value="Unassembled WGS sequence"/>
</dbReference>
<evidence type="ECO:0000256" key="2">
    <source>
        <dbReference type="ARBA" id="ARBA00006730"/>
    </source>
</evidence>
<comment type="similarity">
    <text evidence="2">Belongs to the DAMOX/DASOX family.</text>
</comment>
<evidence type="ECO:0000313" key="8">
    <source>
        <dbReference type="EMBL" id="GAV46955.1"/>
    </source>
</evidence>
<dbReference type="SUPFAM" id="SSF51971">
    <property type="entry name" value="Nucleotide-binding domain"/>
    <property type="match status" value="1"/>
</dbReference>
<accession>A0A1Q2ZU75</accession>
<evidence type="ECO:0000256" key="5">
    <source>
        <dbReference type="ARBA" id="ARBA00023002"/>
    </source>
</evidence>
<dbReference type="InterPro" id="IPR023209">
    <property type="entry name" value="DAO"/>
</dbReference>
<evidence type="ECO:0000256" key="1">
    <source>
        <dbReference type="ARBA" id="ARBA00001974"/>
    </source>
</evidence>
<dbReference type="GO" id="GO:0071949">
    <property type="term" value="F:FAD binding"/>
    <property type="evidence" value="ECO:0007669"/>
    <property type="project" value="InterPro"/>
</dbReference>
<feature type="binding site" evidence="6">
    <location>
        <position position="197"/>
    </location>
    <ligand>
        <name>FAD</name>
        <dbReference type="ChEBI" id="CHEBI:57692"/>
    </ligand>
</feature>
<feature type="binding site" evidence="6">
    <location>
        <position position="303"/>
    </location>
    <ligand>
        <name>D-dopa</name>
        <dbReference type="ChEBI" id="CHEBI:149689"/>
    </ligand>
</feature>
<dbReference type="Gene3D" id="3.30.9.10">
    <property type="entry name" value="D-Amino Acid Oxidase, subunit A, domain 2"/>
    <property type="match status" value="1"/>
</dbReference>
<organism evidence="8 9">
    <name type="scientific">Zygosaccharomyces rouxii</name>
    <dbReference type="NCBI Taxonomy" id="4956"/>
    <lineage>
        <taxon>Eukaryota</taxon>
        <taxon>Fungi</taxon>
        <taxon>Dikarya</taxon>
        <taxon>Ascomycota</taxon>
        <taxon>Saccharomycotina</taxon>
        <taxon>Saccharomycetes</taxon>
        <taxon>Saccharomycetales</taxon>
        <taxon>Saccharomycetaceae</taxon>
        <taxon>Zygosaccharomyces</taxon>
    </lineage>
</organism>
<dbReference type="PANTHER" id="PTHR11530">
    <property type="entry name" value="D-AMINO ACID OXIDASE"/>
    <property type="match status" value="1"/>
</dbReference>
<gene>
    <name evidence="8" type="ORF">ZYGR_0A05530</name>
</gene>
<dbReference type="GO" id="GO:0019478">
    <property type="term" value="P:D-amino acid catabolic process"/>
    <property type="evidence" value="ECO:0007669"/>
    <property type="project" value="TreeGrafter"/>
</dbReference>
<evidence type="ECO:0000313" key="9">
    <source>
        <dbReference type="Proteomes" id="UP000187013"/>
    </source>
</evidence>
<evidence type="ECO:0000256" key="4">
    <source>
        <dbReference type="ARBA" id="ARBA00022827"/>
    </source>
</evidence>
<evidence type="ECO:0000256" key="6">
    <source>
        <dbReference type="PIRSR" id="PIRSR000189-1"/>
    </source>
</evidence>
<protein>
    <recommendedName>
        <fullName evidence="7">FAD dependent oxidoreductase domain-containing protein</fullName>
    </recommendedName>
</protein>
<dbReference type="GO" id="GO:0005737">
    <property type="term" value="C:cytoplasm"/>
    <property type="evidence" value="ECO:0007669"/>
    <property type="project" value="TreeGrafter"/>
</dbReference>
<dbReference type="PIRSF" id="PIRSF000189">
    <property type="entry name" value="D-aa_oxidase"/>
    <property type="match status" value="1"/>
</dbReference>
<dbReference type="eggNOG" id="KOG3923">
    <property type="taxonomic scope" value="Eukaryota"/>
</dbReference>
<reference evidence="8 9" key="1">
    <citation type="submission" date="2016-08" db="EMBL/GenBank/DDBJ databases">
        <title>Draft genome sequence of allopolyploid Zygosaccharomyces rouxii.</title>
        <authorList>
            <person name="Watanabe J."/>
            <person name="Uehara K."/>
            <person name="Mogi Y."/>
            <person name="Tsukioka Y."/>
        </authorList>
    </citation>
    <scope>NUCLEOTIDE SEQUENCE [LARGE SCALE GENOMIC DNA]</scope>
    <source>
        <strain evidence="8 9">NBRC 110957</strain>
    </source>
</reference>
<feature type="binding site" evidence="6">
    <location>
        <position position="241"/>
    </location>
    <ligand>
        <name>D-dopa</name>
        <dbReference type="ChEBI" id="CHEBI:149689"/>
    </ligand>
</feature>
<comment type="cofactor">
    <cofactor evidence="1 6">
        <name>FAD</name>
        <dbReference type="ChEBI" id="CHEBI:57692"/>
    </cofactor>
</comment>
<dbReference type="OrthoDB" id="2015447at2759"/>
<dbReference type="SUPFAM" id="SSF54373">
    <property type="entry name" value="FAD-linked reductases, C-terminal domain"/>
    <property type="match status" value="1"/>
</dbReference>
<dbReference type="Pfam" id="PF01266">
    <property type="entry name" value="DAO"/>
    <property type="match status" value="1"/>
</dbReference>
<feature type="domain" description="FAD dependent oxidoreductase" evidence="7">
    <location>
        <begin position="3"/>
        <end position="343"/>
    </location>
</feature>
<keyword evidence="5" id="KW-0560">Oxidoreductase</keyword>
<comment type="caution">
    <text evidence="8">The sequence shown here is derived from an EMBL/GenBank/DDBJ whole genome shotgun (WGS) entry which is preliminary data.</text>
</comment>
<feature type="binding site" evidence="6">
    <location>
        <position position="330"/>
    </location>
    <ligand>
        <name>D-dopa</name>
        <dbReference type="ChEBI" id="CHEBI:149689"/>
    </ligand>
</feature>
<keyword evidence="4 6" id="KW-0274">FAD</keyword>
<dbReference type="Gene3D" id="3.40.50.720">
    <property type="entry name" value="NAD(P)-binding Rossmann-like Domain"/>
    <property type="match status" value="1"/>
</dbReference>
<sequence length="353" mass="39169">MAVTIVGGGIVGLYTAYCLTEFSQLPGSQICVVGKYLPGDQSANGYTSPWAGGNWSCISPNDENTLFHDRFTYENLSQLQRKLLSHFKGRDDEWLGLARRPTREFWDYTPNELKIGSLSSYLEDYQEFKSQELPDGASFGISFKTWNFNCPVFLYNFAQFLKSKGIKFVKAELTHLAQATSFVNEDSTGDKVVFNCTGLGAHDLGGVKDHRVYPARGQVVVVRAPDINENCLRWGKNYATYIIPRPGPLKELVLGGFLQVDNWNAQDTSLEESEDILTRTTQLLPKLGDKDKLQILRVAAGLRPSRYGGARIEEEAQDGVLIVHNYGASGYGYQAGLGMGYRAVKLAFSGSKL</sequence>
<evidence type="ECO:0000259" key="7">
    <source>
        <dbReference type="Pfam" id="PF01266"/>
    </source>
</evidence>
<evidence type="ECO:0000256" key="3">
    <source>
        <dbReference type="ARBA" id="ARBA00022630"/>
    </source>
</evidence>
<dbReference type="GO" id="GO:0003884">
    <property type="term" value="F:D-amino-acid oxidase activity"/>
    <property type="evidence" value="ECO:0007669"/>
    <property type="project" value="InterPro"/>
</dbReference>
<dbReference type="InterPro" id="IPR006076">
    <property type="entry name" value="FAD-dep_OxRdtase"/>
</dbReference>